<reference evidence="1" key="1">
    <citation type="submission" date="2023-04" db="EMBL/GenBank/DDBJ databases">
        <title>Draft Genome sequencing of Naganishia species isolated from polar environments using Oxford Nanopore Technology.</title>
        <authorList>
            <person name="Leo P."/>
            <person name="Venkateswaran K."/>
        </authorList>
    </citation>
    <scope>NUCLEOTIDE SEQUENCE</scope>
    <source>
        <strain evidence="1">MNA-CCFEE 5262</strain>
    </source>
</reference>
<keyword evidence="2" id="KW-1185">Reference proteome</keyword>
<gene>
    <name evidence="1" type="ORF">QFC20_001240</name>
</gene>
<dbReference type="EMBL" id="JASBWS010000007">
    <property type="protein sequence ID" value="KAJ9114869.1"/>
    <property type="molecule type" value="Genomic_DNA"/>
</dbReference>
<protein>
    <submittedName>
        <fullName evidence="1">Uncharacterized protein</fullName>
    </submittedName>
</protein>
<proteinExistence type="predicted"/>
<comment type="caution">
    <text evidence="1">The sequence shown here is derived from an EMBL/GenBank/DDBJ whole genome shotgun (WGS) entry which is preliminary data.</text>
</comment>
<evidence type="ECO:0000313" key="1">
    <source>
        <dbReference type="EMBL" id="KAJ9114869.1"/>
    </source>
</evidence>
<dbReference type="Proteomes" id="UP001230649">
    <property type="component" value="Unassembled WGS sequence"/>
</dbReference>
<evidence type="ECO:0000313" key="2">
    <source>
        <dbReference type="Proteomes" id="UP001230649"/>
    </source>
</evidence>
<sequence length="566" mass="61744">MSLADELLNDLDGLSDDEQAPQEKSDQAVPASKVGDMGPPALPLNGKRKAEDEAVEDDEDNDLDNAPGGNDGMDDADAGDEGNVTMSIGAGGTRPADELDREDVEGMDLKDVDDVESVVKLHKSKKLLDTLHRIDYYTEHPEDTSVEAGPVEENPEYALIVQSNNLSVELENELLLVHKFIRDHYAIRFPELEQVIADPWEYINTVKAIGNAEDLTKPKTPLTGRHVLGVSMTASISRGRLLQPREWQVIGRAMEVAFELRSAREKIFSYVESRMNVLAPNLSAIISTNIAAKLLGVAGGLATLAKTPADNIFLFGALKKNVRATHLSAASQQRHTGFIFQSPIVQNTPVEYRRKAQKTVAAKCVLAARVDLERSRRDGSYGKQLHDSLVAHLIKMAEPPPSRLVKALPIPQETNRKKRGGKRARSQKEAYAQTELRKLQNRMAFGEVEEETGAFDETVGMGMIGSSNGRVRAEAIDNKSRAKMSKANKLRTQLLGGRTQSANSNLSGTATSLSFTPVQGIEIVTPSLAKAQADKVAAANDRWFAAGTFTHVPKQKSNIPGQEKST</sequence>
<name>A0ACC2WUP3_9TREE</name>
<organism evidence="1 2">
    <name type="scientific">Naganishia adeliensis</name>
    <dbReference type="NCBI Taxonomy" id="92952"/>
    <lineage>
        <taxon>Eukaryota</taxon>
        <taxon>Fungi</taxon>
        <taxon>Dikarya</taxon>
        <taxon>Basidiomycota</taxon>
        <taxon>Agaricomycotina</taxon>
        <taxon>Tremellomycetes</taxon>
        <taxon>Filobasidiales</taxon>
        <taxon>Filobasidiaceae</taxon>
        <taxon>Naganishia</taxon>
    </lineage>
</organism>
<accession>A0ACC2WUP3</accession>